<comment type="caution">
    <text evidence="2">The sequence shown here is derived from an EMBL/GenBank/DDBJ whole genome shotgun (WGS) entry which is preliminary data.</text>
</comment>
<dbReference type="Proteomes" id="UP000011529">
    <property type="component" value="Unassembled WGS sequence"/>
</dbReference>
<reference evidence="2" key="1">
    <citation type="submission" date="2012-11" db="EMBL/GenBank/DDBJ databases">
        <title>Permanent draft genomes of Rhodopirellula europaea strain SH398 and 6C.</title>
        <authorList>
            <person name="Richter M."/>
            <person name="Richter-Heitmann T."/>
            <person name="Frank C."/>
            <person name="Harder J."/>
            <person name="Glockner F.O."/>
        </authorList>
    </citation>
    <scope>NUCLEOTIDE SEQUENCE</scope>
    <source>
        <strain evidence="2">6C</strain>
    </source>
</reference>
<name>M2ALP8_9BACT</name>
<evidence type="ECO:0000256" key="1">
    <source>
        <dbReference type="SAM" id="MobiDB-lite"/>
    </source>
</evidence>
<reference evidence="2" key="2">
    <citation type="journal article" date="2013" name="Mar. Genomics">
        <title>Expression of sulfatases in Rhodopirellula baltica and the diversity of sulfatases in the genus Rhodopirellula.</title>
        <authorList>
            <person name="Wegner C.E."/>
            <person name="Richter-Heitmann T."/>
            <person name="Klindworth A."/>
            <person name="Klockow C."/>
            <person name="Richter M."/>
            <person name="Achstetter T."/>
            <person name="Glockner F.O."/>
            <person name="Harder J."/>
        </authorList>
    </citation>
    <scope>NUCLEOTIDE SEQUENCE [LARGE SCALE GENOMIC DNA]</scope>
    <source>
        <strain evidence="2">6C</strain>
    </source>
</reference>
<accession>M2ALP8</accession>
<dbReference type="PATRIC" id="fig|1263867.3.peg.6033"/>
<organism evidence="2 3">
    <name type="scientific">Rhodopirellula europaea 6C</name>
    <dbReference type="NCBI Taxonomy" id="1263867"/>
    <lineage>
        <taxon>Bacteria</taxon>
        <taxon>Pseudomonadati</taxon>
        <taxon>Planctomycetota</taxon>
        <taxon>Planctomycetia</taxon>
        <taxon>Pirellulales</taxon>
        <taxon>Pirellulaceae</taxon>
        <taxon>Rhodopirellula</taxon>
    </lineage>
</organism>
<protein>
    <submittedName>
        <fullName evidence="2">Uncharacterized protein</fullName>
    </submittedName>
</protein>
<dbReference type="EMBL" id="ANMO01000253">
    <property type="protein sequence ID" value="EMB13622.1"/>
    <property type="molecule type" value="Genomic_DNA"/>
</dbReference>
<keyword evidence="3" id="KW-1185">Reference proteome</keyword>
<feature type="region of interest" description="Disordered" evidence="1">
    <location>
        <begin position="1"/>
        <end position="21"/>
    </location>
</feature>
<dbReference type="AlphaFoldDB" id="M2ALP8"/>
<proteinExistence type="predicted"/>
<evidence type="ECO:0000313" key="2">
    <source>
        <dbReference type="EMBL" id="EMB13622.1"/>
    </source>
</evidence>
<sequence length="224" mass="24445">MEIGRRTISLKSAPGGGTGAERMKTTKVDSLKNDLALNQIIESCNSIQSTVHQSQMLPVSRGETGPLRWRESCDKKIAVARDVLQFRITLEMPQIKNECDVVQVALSRTYGPNLMFDRIVSTHIDGKPARPTNQSMHRSLDLHFNAVQSGATVIILYQVRVDCNADPSIVALDHIDVRWAYRSQSKHDASRKAHTASPGVSAPHVAGLVPAARAKASALTSTIV</sequence>
<evidence type="ECO:0000313" key="3">
    <source>
        <dbReference type="Proteomes" id="UP000011529"/>
    </source>
</evidence>
<gene>
    <name evidence="2" type="ORF">RE6C_05630</name>
</gene>